<dbReference type="Proteomes" id="UP000675781">
    <property type="component" value="Unassembled WGS sequence"/>
</dbReference>
<dbReference type="InterPro" id="IPR024932">
    <property type="entry name" value="ApbE"/>
</dbReference>
<dbReference type="EC" id="2.7.1.180" evidence="2"/>
<comment type="catalytic activity">
    <reaction evidence="10">
        <text>L-threonyl-[protein] + FAD = FMN-L-threonyl-[protein] + AMP + H(+)</text>
        <dbReference type="Rhea" id="RHEA:36847"/>
        <dbReference type="Rhea" id="RHEA-COMP:11060"/>
        <dbReference type="Rhea" id="RHEA-COMP:11061"/>
        <dbReference type="ChEBI" id="CHEBI:15378"/>
        <dbReference type="ChEBI" id="CHEBI:30013"/>
        <dbReference type="ChEBI" id="CHEBI:57692"/>
        <dbReference type="ChEBI" id="CHEBI:74257"/>
        <dbReference type="ChEBI" id="CHEBI:456215"/>
        <dbReference type="EC" id="2.7.1.180"/>
    </reaction>
</comment>
<dbReference type="Pfam" id="PF02424">
    <property type="entry name" value="ApbE"/>
    <property type="match status" value="1"/>
</dbReference>
<evidence type="ECO:0000256" key="2">
    <source>
        <dbReference type="ARBA" id="ARBA00011955"/>
    </source>
</evidence>
<sequence length="322" mass="33083">MNAAPAAPARAGFPLWGGVAVVLSTDPDSVSAARDLVWAETCAMDVACSRFRDDSELARVNAAAGTAVTVGPLFAEVVSAALRAAAATDGDVDPTCGAGLEAAGYDRDIEVLRHEGVRFTVRERVPAPGWQSVSWNPATMTLRTEPGCRLDFGAVAKALAADRAAHAAARELGCGVLVGLGGDIATAGPAPVGGWQIKIADDHRAEDTVPGPVVSVLSGALATSSTTTRRWDTTAGPAHHILDPRTGAPADAPWRTVSVTAATCVDANTASTAALVRGEAAPAWLEHQRLPARLVRDDGRVLTLGGWPSEPDADGPECPSPR</sequence>
<organism evidence="12 13">
    <name type="scientific">Actinospica durhamensis</name>
    <dbReference type="NCBI Taxonomy" id="1508375"/>
    <lineage>
        <taxon>Bacteria</taxon>
        <taxon>Bacillati</taxon>
        <taxon>Actinomycetota</taxon>
        <taxon>Actinomycetes</taxon>
        <taxon>Catenulisporales</taxon>
        <taxon>Actinospicaceae</taxon>
        <taxon>Actinospica</taxon>
    </lineage>
</organism>
<dbReference type="GO" id="GO:0046872">
    <property type="term" value="F:metal ion binding"/>
    <property type="evidence" value="ECO:0007669"/>
    <property type="project" value="UniProtKB-KW"/>
</dbReference>
<dbReference type="EMBL" id="JAGSOG010000235">
    <property type="protein sequence ID" value="MBR7837853.1"/>
    <property type="molecule type" value="Genomic_DNA"/>
</dbReference>
<dbReference type="InterPro" id="IPR003374">
    <property type="entry name" value="ApbE-like_sf"/>
</dbReference>
<evidence type="ECO:0000256" key="7">
    <source>
        <dbReference type="ARBA" id="ARBA00022827"/>
    </source>
</evidence>
<evidence type="ECO:0000256" key="1">
    <source>
        <dbReference type="ARBA" id="ARBA00001946"/>
    </source>
</evidence>
<dbReference type="RefSeq" id="WP_212532314.1">
    <property type="nucleotide sequence ID" value="NZ_JAGSOG010000235.1"/>
</dbReference>
<evidence type="ECO:0000256" key="6">
    <source>
        <dbReference type="ARBA" id="ARBA00022723"/>
    </source>
</evidence>
<evidence type="ECO:0000313" key="13">
    <source>
        <dbReference type="Proteomes" id="UP000675781"/>
    </source>
</evidence>
<keyword evidence="8" id="KW-0460">Magnesium</keyword>
<keyword evidence="4" id="KW-0285">Flavoprotein</keyword>
<comment type="caution">
    <text evidence="12">The sequence shown here is derived from an EMBL/GenBank/DDBJ whole genome shotgun (WGS) entry which is preliminary data.</text>
</comment>
<dbReference type="GO" id="GO:0016740">
    <property type="term" value="F:transferase activity"/>
    <property type="evidence" value="ECO:0007669"/>
    <property type="project" value="UniProtKB-KW"/>
</dbReference>
<evidence type="ECO:0000256" key="5">
    <source>
        <dbReference type="ARBA" id="ARBA00022679"/>
    </source>
</evidence>
<keyword evidence="7" id="KW-0274">FAD</keyword>
<keyword evidence="13" id="KW-1185">Reference proteome</keyword>
<dbReference type="Gene3D" id="3.10.520.10">
    <property type="entry name" value="ApbE-like domains"/>
    <property type="match status" value="1"/>
</dbReference>
<evidence type="ECO:0000313" key="12">
    <source>
        <dbReference type="EMBL" id="MBR7837853.1"/>
    </source>
</evidence>
<evidence type="ECO:0000256" key="3">
    <source>
        <dbReference type="ARBA" id="ARBA00016337"/>
    </source>
</evidence>
<evidence type="ECO:0000256" key="10">
    <source>
        <dbReference type="ARBA" id="ARBA00048540"/>
    </source>
</evidence>
<accession>A0A941IUQ2</accession>
<dbReference type="SUPFAM" id="SSF143631">
    <property type="entry name" value="ApbE-like"/>
    <property type="match status" value="1"/>
</dbReference>
<dbReference type="AlphaFoldDB" id="A0A941IUQ2"/>
<reference evidence="12" key="1">
    <citation type="submission" date="2021-04" db="EMBL/GenBank/DDBJ databases">
        <title>Genome based classification of Actinospica acidithermotolerans sp. nov., an actinobacterium isolated from an Indonesian hot spring.</title>
        <authorList>
            <person name="Kusuma A.B."/>
            <person name="Putra K.E."/>
            <person name="Nafisah S."/>
            <person name="Loh J."/>
            <person name="Nouioui I."/>
            <person name="Goodfellow M."/>
        </authorList>
    </citation>
    <scope>NUCLEOTIDE SEQUENCE</scope>
    <source>
        <strain evidence="12">CSCA 57</strain>
    </source>
</reference>
<dbReference type="PANTHER" id="PTHR30040:SF2">
    <property type="entry name" value="FAD:PROTEIN FMN TRANSFERASE"/>
    <property type="match status" value="1"/>
</dbReference>
<dbReference type="PANTHER" id="PTHR30040">
    <property type="entry name" value="THIAMINE BIOSYNTHESIS LIPOPROTEIN APBE"/>
    <property type="match status" value="1"/>
</dbReference>
<gene>
    <name evidence="12" type="ORF">KDL01_31550</name>
</gene>
<evidence type="ECO:0000256" key="4">
    <source>
        <dbReference type="ARBA" id="ARBA00022630"/>
    </source>
</evidence>
<evidence type="ECO:0000256" key="8">
    <source>
        <dbReference type="ARBA" id="ARBA00022842"/>
    </source>
</evidence>
<feature type="region of interest" description="Disordered" evidence="11">
    <location>
        <begin position="227"/>
        <end position="246"/>
    </location>
</feature>
<proteinExistence type="predicted"/>
<keyword evidence="5 12" id="KW-0808">Transferase</keyword>
<comment type="cofactor">
    <cofactor evidence="1">
        <name>Mg(2+)</name>
        <dbReference type="ChEBI" id="CHEBI:18420"/>
    </cofactor>
</comment>
<evidence type="ECO:0000256" key="9">
    <source>
        <dbReference type="ARBA" id="ARBA00031306"/>
    </source>
</evidence>
<name>A0A941IUQ2_9ACTN</name>
<keyword evidence="6" id="KW-0479">Metal-binding</keyword>
<protein>
    <recommendedName>
        <fullName evidence="3">FAD:protein FMN transferase</fullName>
        <ecNumber evidence="2">2.7.1.180</ecNumber>
    </recommendedName>
    <alternativeName>
        <fullName evidence="9">Flavin transferase</fullName>
    </alternativeName>
</protein>
<evidence type="ECO:0000256" key="11">
    <source>
        <dbReference type="SAM" id="MobiDB-lite"/>
    </source>
</evidence>